<dbReference type="FunFam" id="1.10.3810.10:FF:000003">
    <property type="entry name" value="Penicillin-binding protein 1a"/>
    <property type="match status" value="1"/>
</dbReference>
<evidence type="ECO:0000256" key="15">
    <source>
        <dbReference type="ARBA" id="ARBA00022960"/>
    </source>
</evidence>
<protein>
    <recommendedName>
        <fullName evidence="6">Penicillin-binding protein 1A</fullName>
        <ecNumber evidence="24">2.4.99.28</ecNumber>
        <ecNumber evidence="5">3.4.16.4</ecNumber>
    </recommendedName>
</protein>
<keyword evidence="22" id="KW-0961">Cell wall biogenesis/degradation</keyword>
<keyword evidence="18" id="KW-1133">Transmembrane helix</keyword>
<evidence type="ECO:0000256" key="19">
    <source>
        <dbReference type="ARBA" id="ARBA00023136"/>
    </source>
</evidence>
<dbReference type="Gene3D" id="3.40.710.10">
    <property type="entry name" value="DD-peptidase/beta-lactamase superfamily"/>
    <property type="match status" value="2"/>
</dbReference>
<keyword evidence="17" id="KW-0573">Peptidoglycan synthesis</keyword>
<keyword evidence="7" id="KW-1003">Cell membrane</keyword>
<evidence type="ECO:0000256" key="13">
    <source>
        <dbReference type="ARBA" id="ARBA00022692"/>
    </source>
</evidence>
<feature type="domain" description="Penicillin-binding protein transpeptidase" evidence="27">
    <location>
        <begin position="449"/>
        <end position="743"/>
    </location>
</feature>
<evidence type="ECO:0000256" key="3">
    <source>
        <dbReference type="ARBA" id="ARBA00007090"/>
    </source>
</evidence>
<dbReference type="NCBIfam" id="TIGR02074">
    <property type="entry name" value="PBP_1a_fam"/>
    <property type="match status" value="1"/>
</dbReference>
<evidence type="ECO:0000256" key="6">
    <source>
        <dbReference type="ARBA" id="ARBA00018638"/>
    </source>
</evidence>
<evidence type="ECO:0000256" key="23">
    <source>
        <dbReference type="ARBA" id="ARBA00034000"/>
    </source>
</evidence>
<evidence type="ECO:0000259" key="29">
    <source>
        <dbReference type="Pfam" id="PF17092"/>
    </source>
</evidence>
<evidence type="ECO:0000256" key="26">
    <source>
        <dbReference type="ARBA" id="ARBA00060592"/>
    </source>
</evidence>
<evidence type="ECO:0000256" key="9">
    <source>
        <dbReference type="ARBA" id="ARBA00022645"/>
    </source>
</evidence>
<evidence type="ECO:0000256" key="18">
    <source>
        <dbReference type="ARBA" id="ARBA00022989"/>
    </source>
</evidence>
<evidence type="ECO:0000256" key="11">
    <source>
        <dbReference type="ARBA" id="ARBA00022676"/>
    </source>
</evidence>
<evidence type="ECO:0000256" key="21">
    <source>
        <dbReference type="ARBA" id="ARBA00023268"/>
    </source>
</evidence>
<dbReference type="RefSeq" id="WP_065732866.1">
    <property type="nucleotide sequence ID" value="NZ_CP016428.1"/>
</dbReference>
<dbReference type="Gene3D" id="1.10.3810.10">
    <property type="entry name" value="Biosynthetic peptidoglycan transglycosylase-like"/>
    <property type="match status" value="1"/>
</dbReference>
<dbReference type="UniPathway" id="UPA00219"/>
<dbReference type="EC" id="2.4.99.28" evidence="24"/>
<dbReference type="SUPFAM" id="SSF56601">
    <property type="entry name" value="beta-lactamase/transpeptidase-like"/>
    <property type="match status" value="1"/>
</dbReference>
<evidence type="ECO:0000256" key="12">
    <source>
        <dbReference type="ARBA" id="ARBA00022679"/>
    </source>
</evidence>
<evidence type="ECO:0000256" key="10">
    <source>
        <dbReference type="ARBA" id="ARBA00022670"/>
    </source>
</evidence>
<evidence type="ECO:0000256" key="7">
    <source>
        <dbReference type="ARBA" id="ARBA00022475"/>
    </source>
</evidence>
<evidence type="ECO:0000313" key="30">
    <source>
        <dbReference type="EMBL" id="ANW05749.1"/>
    </source>
</evidence>
<keyword evidence="12" id="KW-0808">Transferase</keyword>
<keyword evidence="9" id="KW-0121">Carboxypeptidase</keyword>
<dbReference type="InterPro" id="IPR023346">
    <property type="entry name" value="Lysozyme-like_dom_sf"/>
</dbReference>
<dbReference type="GO" id="GO:0071555">
    <property type="term" value="P:cell wall organization"/>
    <property type="evidence" value="ECO:0007669"/>
    <property type="project" value="UniProtKB-KW"/>
</dbReference>
<feature type="domain" description="Penicillin-binding protein OB-like" evidence="29">
    <location>
        <begin position="325"/>
        <end position="447"/>
    </location>
</feature>
<keyword evidence="31" id="KW-1185">Reference proteome</keyword>
<dbReference type="EMBL" id="CP016428">
    <property type="protein sequence ID" value="ANW05749.1"/>
    <property type="molecule type" value="Genomic_DNA"/>
</dbReference>
<dbReference type="GO" id="GO:0046677">
    <property type="term" value="P:response to antibiotic"/>
    <property type="evidence" value="ECO:0007669"/>
    <property type="project" value="UniProtKB-KW"/>
</dbReference>
<evidence type="ECO:0000259" key="27">
    <source>
        <dbReference type="Pfam" id="PF00905"/>
    </source>
</evidence>
<dbReference type="Pfam" id="PF17092">
    <property type="entry name" value="PCB_OB"/>
    <property type="match status" value="1"/>
</dbReference>
<dbReference type="PANTHER" id="PTHR32282:SF27">
    <property type="entry name" value="PENICILLIN-BINDING PROTEIN 1A"/>
    <property type="match status" value="1"/>
</dbReference>
<evidence type="ECO:0000256" key="24">
    <source>
        <dbReference type="ARBA" id="ARBA00044770"/>
    </source>
</evidence>
<dbReference type="FunFam" id="3.40.710.10:FF:000041">
    <property type="entry name" value="Penicillin-binding protein 1A"/>
    <property type="match status" value="1"/>
</dbReference>
<comment type="pathway">
    <text evidence="26">Glycan biosynthesis.</text>
</comment>
<keyword evidence="20" id="KW-0046">Antibiotic resistance</keyword>
<dbReference type="GO" id="GO:0008658">
    <property type="term" value="F:penicillin binding"/>
    <property type="evidence" value="ECO:0007669"/>
    <property type="project" value="InterPro"/>
</dbReference>
<proteinExistence type="inferred from homology"/>
<comment type="catalytic activity">
    <reaction evidence="25">
        <text>[GlcNAc-(1-&gt;4)-Mur2Ac(oyl-L-Ala-gamma-D-Glu-L-Lys-D-Ala-D-Ala)](n)-di-trans,octa-cis-undecaprenyl diphosphate + beta-D-GlcNAc-(1-&gt;4)-Mur2Ac(oyl-L-Ala-gamma-D-Glu-L-Lys-D-Ala-D-Ala)-di-trans,octa-cis-undecaprenyl diphosphate = [GlcNAc-(1-&gt;4)-Mur2Ac(oyl-L-Ala-gamma-D-Glu-L-Lys-D-Ala-D-Ala)](n+1)-di-trans,octa-cis-undecaprenyl diphosphate + di-trans,octa-cis-undecaprenyl diphosphate + H(+)</text>
        <dbReference type="Rhea" id="RHEA:23708"/>
        <dbReference type="Rhea" id="RHEA-COMP:9602"/>
        <dbReference type="Rhea" id="RHEA-COMP:9603"/>
        <dbReference type="ChEBI" id="CHEBI:15378"/>
        <dbReference type="ChEBI" id="CHEBI:58405"/>
        <dbReference type="ChEBI" id="CHEBI:60033"/>
        <dbReference type="ChEBI" id="CHEBI:78435"/>
        <dbReference type="EC" id="2.4.99.28"/>
    </reaction>
</comment>
<evidence type="ECO:0000256" key="14">
    <source>
        <dbReference type="ARBA" id="ARBA00022801"/>
    </source>
</evidence>
<dbReference type="SUPFAM" id="SSF53955">
    <property type="entry name" value="Lysozyme-like"/>
    <property type="match status" value="1"/>
</dbReference>
<keyword evidence="8" id="KW-0997">Cell inner membrane</keyword>
<keyword evidence="16" id="KW-0735">Signal-anchor</keyword>
<evidence type="ECO:0000256" key="20">
    <source>
        <dbReference type="ARBA" id="ARBA00023251"/>
    </source>
</evidence>
<dbReference type="InterPro" id="IPR001264">
    <property type="entry name" value="Glyco_trans_51"/>
</dbReference>
<dbReference type="GO" id="GO:0009252">
    <property type="term" value="P:peptidoglycan biosynthetic process"/>
    <property type="evidence" value="ECO:0007669"/>
    <property type="project" value="UniProtKB-UniPathway"/>
</dbReference>
<evidence type="ECO:0000256" key="16">
    <source>
        <dbReference type="ARBA" id="ARBA00022968"/>
    </source>
</evidence>
<dbReference type="KEGG" id="bic:LMTR13_21515"/>
<dbReference type="AlphaFoldDB" id="A0A1B1USH6"/>
<dbReference type="GO" id="GO:0030288">
    <property type="term" value="C:outer membrane-bounded periplasmic space"/>
    <property type="evidence" value="ECO:0007669"/>
    <property type="project" value="TreeGrafter"/>
</dbReference>
<dbReference type="STRING" id="1274631.LMTR13_21515"/>
<keyword evidence="14" id="KW-0378">Hydrolase</keyword>
<dbReference type="GO" id="GO:0008955">
    <property type="term" value="F:peptidoglycan glycosyltransferase activity"/>
    <property type="evidence" value="ECO:0007669"/>
    <property type="project" value="UniProtKB-EC"/>
</dbReference>
<dbReference type="Pfam" id="PF00912">
    <property type="entry name" value="Transgly"/>
    <property type="match status" value="1"/>
</dbReference>
<evidence type="ECO:0000256" key="1">
    <source>
        <dbReference type="ARBA" id="ARBA00004249"/>
    </source>
</evidence>
<name>A0A1B1USH6_9BRAD</name>
<evidence type="ECO:0000256" key="2">
    <source>
        <dbReference type="ARBA" id="ARBA00004752"/>
    </source>
</evidence>
<keyword evidence="11" id="KW-0328">Glycosyltransferase</keyword>
<reference evidence="30 31" key="1">
    <citation type="submission" date="2016-07" db="EMBL/GenBank/DDBJ databases">
        <title>Complete genome sequence of Bradyrhizobium icense LMTR 13T, a potential inoculant strain isolated from lima bean (Phaseolus lunatus) in Peru.</title>
        <authorList>
            <person name="Ormeno-Orrillo E."/>
            <person name="Duran D."/>
            <person name="Rogel M.A."/>
            <person name="Rey L."/>
            <person name="Imperial J."/>
            <person name="Ruiz-Argueso T."/>
            <person name="Martinez-Romero E."/>
        </authorList>
    </citation>
    <scope>NUCLEOTIDE SEQUENCE [LARGE SCALE GENOMIC DNA]</scope>
    <source>
        <strain evidence="30 31">LMTR 13</strain>
    </source>
</reference>
<comment type="catalytic activity">
    <reaction evidence="23">
        <text>Preferential cleavage: (Ac)2-L-Lys-D-Ala-|-D-Ala. Also transpeptidation of peptidyl-alanyl moieties that are N-acyl substituents of D-alanine.</text>
        <dbReference type="EC" id="3.4.16.4"/>
    </reaction>
</comment>
<comment type="subcellular location">
    <subcellularLocation>
        <location evidence="1">Cell inner membrane</location>
        <topology evidence="1">Single-pass type II membrane protein</topology>
    </subcellularLocation>
</comment>
<evidence type="ECO:0000259" key="28">
    <source>
        <dbReference type="Pfam" id="PF00912"/>
    </source>
</evidence>
<evidence type="ECO:0000256" key="17">
    <source>
        <dbReference type="ARBA" id="ARBA00022984"/>
    </source>
</evidence>
<dbReference type="InterPro" id="IPR036950">
    <property type="entry name" value="PBP_transglycosylase"/>
</dbReference>
<keyword evidence="15" id="KW-0133">Cell shape</keyword>
<dbReference type="GO" id="GO:0006508">
    <property type="term" value="P:proteolysis"/>
    <property type="evidence" value="ECO:0007669"/>
    <property type="project" value="UniProtKB-KW"/>
</dbReference>
<accession>A0A1B1USH6</accession>
<keyword evidence="13" id="KW-0812">Transmembrane</keyword>
<keyword evidence="19" id="KW-0472">Membrane</keyword>
<dbReference type="EC" id="3.4.16.4" evidence="5"/>
<dbReference type="GO" id="GO:0005886">
    <property type="term" value="C:plasma membrane"/>
    <property type="evidence" value="ECO:0007669"/>
    <property type="project" value="UniProtKB-SubCell"/>
</dbReference>
<keyword evidence="21" id="KW-0511">Multifunctional enzyme</keyword>
<comment type="pathway">
    <text evidence="2">Cell wall biogenesis; peptidoglycan biosynthesis.</text>
</comment>
<dbReference type="Proteomes" id="UP000092839">
    <property type="component" value="Chromosome"/>
</dbReference>
<evidence type="ECO:0000313" key="31">
    <source>
        <dbReference type="Proteomes" id="UP000092839"/>
    </source>
</evidence>
<dbReference type="InterPro" id="IPR031376">
    <property type="entry name" value="PCB_OB"/>
</dbReference>
<feature type="domain" description="Glycosyl transferase family 51" evidence="28">
    <location>
        <begin position="59"/>
        <end position="236"/>
    </location>
</feature>
<comment type="similarity">
    <text evidence="3">In the C-terminal section; belongs to the transpeptidase family.</text>
</comment>
<evidence type="ECO:0000256" key="5">
    <source>
        <dbReference type="ARBA" id="ARBA00012448"/>
    </source>
</evidence>
<evidence type="ECO:0000256" key="22">
    <source>
        <dbReference type="ARBA" id="ARBA00023316"/>
    </source>
</evidence>
<dbReference type="GO" id="GO:0008360">
    <property type="term" value="P:regulation of cell shape"/>
    <property type="evidence" value="ECO:0007669"/>
    <property type="project" value="UniProtKB-KW"/>
</dbReference>
<dbReference type="Pfam" id="PF00905">
    <property type="entry name" value="Transpeptidase"/>
    <property type="match status" value="1"/>
</dbReference>
<gene>
    <name evidence="30" type="ORF">LMTR13_21515</name>
</gene>
<organism evidence="30 31">
    <name type="scientific">Bradyrhizobium icense</name>
    <dbReference type="NCBI Taxonomy" id="1274631"/>
    <lineage>
        <taxon>Bacteria</taxon>
        <taxon>Pseudomonadati</taxon>
        <taxon>Pseudomonadota</taxon>
        <taxon>Alphaproteobacteria</taxon>
        <taxon>Hyphomicrobiales</taxon>
        <taxon>Nitrobacteraceae</taxon>
        <taxon>Bradyrhizobium</taxon>
    </lineage>
</organism>
<sequence length="828" mass="90738">MRFLLRFSGFLFAAGSVVFLVGVAGVAAAIWHFSRDLPDYSQLQNYEPPVMTRVHASDGALLGEYAKERRLYLPIQAVPKLVTNAFLAAEDKNFYEHGGIDFTGMARAAVAYAQNFGSNKRPQGASTITQQVAKNFLLTNEVSFTRKIKEALLAMRIERAYSKDRILELYLNEIYLGLGAYGIAAASLVYFDKSVNELTVAEAAYLAALPKAPGTLHPVRNRDRSTERRNYVIDRLLENGWIKQADADKARKEPLIVASRSNAAHTFAGEYFAEEVRRDIFERYGEKKLYEGGLSVRTTLDPKLQVMARKTVAAGLVKFDEAQGWRGAVSKLDISGDWGVKLADVKSLGDISPWRMAVVLETSDQSARIGFQPGRELGGAVSKDRQTGLITLDGVRWARAASGSVRGKPQASVSQILSPGDVIYADPLIKDGNPVEGQYRLRQLPEVSGAMVAMDPWTGRVLAMVGGFSFDQSQFNRATQAYRQPGSTFKPLVYSAAMDNGYTPSTIMVDGPIEIDQGQGAIWRPENFSVGSYRGPITLREALKWSVNTVTVRLAQDVGMPLIGEYAKRFGVYDELPNYLSYSLGAGETTVMRMVTAYSMLANGGRRVKPTLIDRIQDRYGRTIFKHDARECRGCDAPGGWKNQPEPQLVDRRELVLDPMTAYQITSMMEGVVQGGTASVLREVGKPIAGKTGTTSDGKDVWFIGFSPDLVVGLYLGYDKPRSLGRAAQGGHTAAPIVKDFMKLALADKPATPFKMPPGIRLVRVDAKSGMRPNPGEGGRTILEAFKPGTAPPDNYSVVGVVDSDGRVPQPIYPDDDTMMRPGTGRLY</sequence>
<dbReference type="GO" id="GO:0009002">
    <property type="term" value="F:serine-type D-Ala-D-Ala carboxypeptidase activity"/>
    <property type="evidence" value="ECO:0007669"/>
    <property type="project" value="UniProtKB-EC"/>
</dbReference>
<evidence type="ECO:0000256" key="25">
    <source>
        <dbReference type="ARBA" id="ARBA00049902"/>
    </source>
</evidence>
<dbReference type="InterPro" id="IPR001460">
    <property type="entry name" value="PCN-bd_Tpept"/>
</dbReference>
<keyword evidence="10" id="KW-0645">Protease</keyword>
<evidence type="ECO:0000256" key="4">
    <source>
        <dbReference type="ARBA" id="ARBA00007739"/>
    </source>
</evidence>
<dbReference type="OrthoDB" id="9766909at2"/>
<evidence type="ECO:0000256" key="8">
    <source>
        <dbReference type="ARBA" id="ARBA00022519"/>
    </source>
</evidence>
<dbReference type="InterPro" id="IPR050396">
    <property type="entry name" value="Glycosyltr_51/Transpeptidase"/>
</dbReference>
<dbReference type="InterPro" id="IPR012338">
    <property type="entry name" value="Beta-lactam/transpept-like"/>
</dbReference>
<comment type="similarity">
    <text evidence="4">In the N-terminal section; belongs to the glycosyltransferase 51 family.</text>
</comment>
<dbReference type="PANTHER" id="PTHR32282">
    <property type="entry name" value="BINDING PROTEIN TRANSPEPTIDASE, PUTATIVE-RELATED"/>
    <property type="match status" value="1"/>
</dbReference>